<name>A0A200J618_9ENTE</name>
<reference evidence="2" key="3">
    <citation type="submission" date="2024-03" db="EMBL/GenBank/DDBJ databases">
        <title>The Genome Sequence of Enterococcus sp. DIV0238c.</title>
        <authorList>
            <consortium name="The Broad Institute Genomics Platform"/>
            <consortium name="The Broad Institute Microbial Omics Core"/>
            <consortium name="The Broad Institute Genomic Center for Infectious Diseases"/>
            <person name="Earl A."/>
            <person name="Manson A."/>
            <person name="Gilmore M."/>
            <person name="Schwartman J."/>
            <person name="Shea T."/>
            <person name="Abouelleil A."/>
            <person name="Cao P."/>
            <person name="Chapman S."/>
            <person name="Cusick C."/>
            <person name="Young S."/>
            <person name="Neafsey D."/>
            <person name="Nusbaum C."/>
            <person name="Birren B."/>
        </authorList>
    </citation>
    <scope>NUCLEOTIDE SEQUENCE</scope>
    <source>
        <strain evidence="2">9D6_DIV0238</strain>
    </source>
</reference>
<dbReference type="EMBL" id="NIBQ01000002">
    <property type="protein sequence ID" value="OUZ32673.1"/>
    <property type="molecule type" value="Genomic_DNA"/>
</dbReference>
<evidence type="ECO:0000313" key="1">
    <source>
        <dbReference type="EMBL" id="OUZ32673.1"/>
    </source>
</evidence>
<sequence length="276" mass="31584">MIKIELKNKQNQTIVGRIDHEKEKHPFVAEGKELAVLAIKNYSYEAGDKITVTVVGDHPYFVAQLDETLAPSILYLPQKTWEYIIPLEESERKASVETAFRSTRHHIMVRQAHAFEIEAYQNLTFNSHDQKEFSGAYPHAHANVETRDDAVFFAKNAIDGKFGNLSHGSYPFASWGINQQTDAALTIDFGRMVEIDWVRLLFRADYPHDSYWTEITLAFSDGEEKIVKTTNAVEFQEIHFPVKETSRLTFKQLKKATDDSPFPALTQIEVFGRNKG</sequence>
<gene>
    <name evidence="1" type="ORF">A5889_001382</name>
    <name evidence="2" type="ORF">A5889_001695</name>
</gene>
<dbReference type="SUPFAM" id="SSF49785">
    <property type="entry name" value="Galactose-binding domain-like"/>
    <property type="match status" value="1"/>
</dbReference>
<reference evidence="2" key="2">
    <citation type="submission" date="2017-05" db="EMBL/GenBank/DDBJ databases">
        <authorList>
            <consortium name="The Broad Institute Genomics Platform"/>
            <consortium name="The Broad Institute Genomic Center for Infectious Diseases"/>
            <person name="Earl A."/>
            <person name="Manson A."/>
            <person name="Schwartman J."/>
            <person name="Gilmore M."/>
            <person name="Abouelleil A."/>
            <person name="Cao P."/>
            <person name="Chapman S."/>
            <person name="Cusick C."/>
            <person name="Shea T."/>
            <person name="Young S."/>
            <person name="Neafsey D."/>
            <person name="Nusbaum C."/>
            <person name="Birren B."/>
        </authorList>
    </citation>
    <scope>NUCLEOTIDE SEQUENCE</scope>
    <source>
        <strain evidence="2">9D6_DIV0238</strain>
    </source>
</reference>
<dbReference type="EMBL" id="CP147246">
    <property type="protein sequence ID" value="WYJ94193.1"/>
    <property type="molecule type" value="Genomic_DNA"/>
</dbReference>
<dbReference type="Proteomes" id="UP000196151">
    <property type="component" value="Chromosome"/>
</dbReference>
<dbReference type="InterPro" id="IPR008979">
    <property type="entry name" value="Galactose-bd-like_sf"/>
</dbReference>
<protein>
    <submittedName>
        <fullName evidence="1">Uncharacterized protein</fullName>
    </submittedName>
</protein>
<dbReference type="AlphaFoldDB" id="A0A200J618"/>
<evidence type="ECO:0000313" key="3">
    <source>
        <dbReference type="Proteomes" id="UP000196151"/>
    </source>
</evidence>
<proteinExistence type="predicted"/>
<dbReference type="OrthoDB" id="5674083at2"/>
<dbReference type="Gene3D" id="2.60.120.260">
    <property type="entry name" value="Galactose-binding domain-like"/>
    <property type="match status" value="1"/>
</dbReference>
<organism evidence="1">
    <name type="scientific">Candidatus Enterococcus dunnyi</name>
    <dbReference type="NCBI Taxonomy" id="1834192"/>
    <lineage>
        <taxon>Bacteria</taxon>
        <taxon>Bacillati</taxon>
        <taxon>Bacillota</taxon>
        <taxon>Bacilli</taxon>
        <taxon>Lactobacillales</taxon>
        <taxon>Enterococcaceae</taxon>
        <taxon>Enterococcus</taxon>
    </lineage>
</organism>
<evidence type="ECO:0000313" key="2">
    <source>
        <dbReference type="EMBL" id="WYJ94193.1"/>
    </source>
</evidence>
<keyword evidence="3" id="KW-1185">Reference proteome</keyword>
<reference evidence="1" key="1">
    <citation type="submission" date="2017-05" db="EMBL/GenBank/DDBJ databases">
        <title>The Genome Sequence of Enterococcus sp. 9D6_DIV0238.</title>
        <authorList>
            <consortium name="The Broad Institute Genomics Platform"/>
            <consortium name="The Broad Institute Genomic Center for Infectious Diseases"/>
            <person name="Earl A."/>
            <person name="Manson A."/>
            <person name="Schwartman J."/>
            <person name="Gilmore M."/>
            <person name="Abouelleil A."/>
            <person name="Cao P."/>
            <person name="Chapman S."/>
            <person name="Cusick C."/>
            <person name="Shea T."/>
            <person name="Young S."/>
            <person name="Neafsey D."/>
            <person name="Nusbaum C."/>
            <person name="Birren B."/>
        </authorList>
    </citation>
    <scope>NUCLEOTIDE SEQUENCE [LARGE SCALE GENOMIC DNA]</scope>
    <source>
        <strain evidence="1">9D6_DIV0238</strain>
    </source>
</reference>
<dbReference type="RefSeq" id="WP_087640521.1">
    <property type="nucleotide sequence ID" value="NZ_CP147246.1"/>
</dbReference>
<accession>A0A200J618</accession>